<dbReference type="InterPro" id="IPR051678">
    <property type="entry name" value="AGP_Transferase"/>
</dbReference>
<dbReference type="PANTHER" id="PTHR21310">
    <property type="entry name" value="AMINOGLYCOSIDE PHOSPHOTRANSFERASE-RELATED-RELATED"/>
    <property type="match status" value="1"/>
</dbReference>
<dbReference type="InterPro" id="IPR002575">
    <property type="entry name" value="Aminoglycoside_PTrfase"/>
</dbReference>
<proteinExistence type="predicted"/>
<dbReference type="EMBL" id="MU858151">
    <property type="protein sequence ID" value="KAK4211359.1"/>
    <property type="molecule type" value="Genomic_DNA"/>
</dbReference>
<dbReference type="PANTHER" id="PTHR21310:SF56">
    <property type="entry name" value="AMINOGLYCOSIDE PHOSPHOTRANSFERASE DOMAIN-CONTAINING PROTEIN"/>
    <property type="match status" value="1"/>
</dbReference>
<comment type="caution">
    <text evidence="2">The sequence shown here is derived from an EMBL/GenBank/DDBJ whole genome shotgun (WGS) entry which is preliminary data.</text>
</comment>
<dbReference type="AlphaFoldDB" id="A0AAN7B5T0"/>
<evidence type="ECO:0000259" key="1">
    <source>
        <dbReference type="Pfam" id="PF01636"/>
    </source>
</evidence>
<protein>
    <submittedName>
        <fullName evidence="2">Phosphotransferase enzyme family-domain-containing protein</fullName>
    </submittedName>
</protein>
<evidence type="ECO:0000313" key="3">
    <source>
        <dbReference type="Proteomes" id="UP001301769"/>
    </source>
</evidence>
<dbReference type="Pfam" id="PF01636">
    <property type="entry name" value="APH"/>
    <property type="match status" value="1"/>
</dbReference>
<sequence length="345" mass="39512">MVLDRMRGGSYNRVVGVTLTAKNARYVLRVPRTKKDEQLSRIAQIDITEDIAPLLFVKSAGIPCAEIISFQRDPMNALGLPYMMQSRVKGECMLQPVRTGSLTHAQRRRVAKEMGQIYNKMLRTTSTVPGRIILPAGEISSTPTAEDLLIAPYGSQESLPWKQLAEANATAQPYNPGPVAAERRNTHIAEFLFALIEDRKRATPAHNKNHHFIYDKWDKWVAKMQTDGLFDDMDYCLDHRDLWPRNIMVDVDASEEEPMVTILDWDQAMLLPAFTMCIPPTWVWDLDNCREPEQPDADADPIDPLKRELKLIFEENAGRNYVRYAKELDYKLGRKVMKDILRGWP</sequence>
<dbReference type="InterPro" id="IPR011009">
    <property type="entry name" value="Kinase-like_dom_sf"/>
</dbReference>
<reference evidence="2" key="1">
    <citation type="journal article" date="2023" name="Mol. Phylogenet. Evol.">
        <title>Genome-scale phylogeny and comparative genomics of the fungal order Sordariales.</title>
        <authorList>
            <person name="Hensen N."/>
            <person name="Bonometti L."/>
            <person name="Westerberg I."/>
            <person name="Brannstrom I.O."/>
            <person name="Guillou S."/>
            <person name="Cros-Aarteil S."/>
            <person name="Calhoun S."/>
            <person name="Haridas S."/>
            <person name="Kuo A."/>
            <person name="Mondo S."/>
            <person name="Pangilinan J."/>
            <person name="Riley R."/>
            <person name="LaButti K."/>
            <person name="Andreopoulos B."/>
            <person name="Lipzen A."/>
            <person name="Chen C."/>
            <person name="Yan M."/>
            <person name="Daum C."/>
            <person name="Ng V."/>
            <person name="Clum A."/>
            <person name="Steindorff A."/>
            <person name="Ohm R.A."/>
            <person name="Martin F."/>
            <person name="Silar P."/>
            <person name="Natvig D.O."/>
            <person name="Lalanne C."/>
            <person name="Gautier V."/>
            <person name="Ament-Velasquez S.L."/>
            <person name="Kruys A."/>
            <person name="Hutchinson M.I."/>
            <person name="Powell A.J."/>
            <person name="Barry K."/>
            <person name="Miller A.N."/>
            <person name="Grigoriev I.V."/>
            <person name="Debuchy R."/>
            <person name="Gladieux P."/>
            <person name="Hiltunen Thoren M."/>
            <person name="Johannesson H."/>
        </authorList>
    </citation>
    <scope>NUCLEOTIDE SEQUENCE</scope>
    <source>
        <strain evidence="2">PSN293</strain>
    </source>
</reference>
<accession>A0AAN7B5T0</accession>
<organism evidence="2 3">
    <name type="scientific">Rhypophila decipiens</name>
    <dbReference type="NCBI Taxonomy" id="261697"/>
    <lineage>
        <taxon>Eukaryota</taxon>
        <taxon>Fungi</taxon>
        <taxon>Dikarya</taxon>
        <taxon>Ascomycota</taxon>
        <taxon>Pezizomycotina</taxon>
        <taxon>Sordariomycetes</taxon>
        <taxon>Sordariomycetidae</taxon>
        <taxon>Sordariales</taxon>
        <taxon>Naviculisporaceae</taxon>
        <taxon>Rhypophila</taxon>
    </lineage>
</organism>
<dbReference type="SUPFAM" id="SSF56112">
    <property type="entry name" value="Protein kinase-like (PK-like)"/>
    <property type="match status" value="1"/>
</dbReference>
<evidence type="ECO:0000313" key="2">
    <source>
        <dbReference type="EMBL" id="KAK4211359.1"/>
    </source>
</evidence>
<reference evidence="2" key="2">
    <citation type="submission" date="2023-05" db="EMBL/GenBank/DDBJ databases">
        <authorList>
            <consortium name="Lawrence Berkeley National Laboratory"/>
            <person name="Steindorff A."/>
            <person name="Hensen N."/>
            <person name="Bonometti L."/>
            <person name="Westerberg I."/>
            <person name="Brannstrom I.O."/>
            <person name="Guillou S."/>
            <person name="Cros-Aarteil S."/>
            <person name="Calhoun S."/>
            <person name="Haridas S."/>
            <person name="Kuo A."/>
            <person name="Mondo S."/>
            <person name="Pangilinan J."/>
            <person name="Riley R."/>
            <person name="Labutti K."/>
            <person name="Andreopoulos B."/>
            <person name="Lipzen A."/>
            <person name="Chen C."/>
            <person name="Yanf M."/>
            <person name="Daum C."/>
            <person name="Ng V."/>
            <person name="Clum A."/>
            <person name="Ohm R."/>
            <person name="Martin F."/>
            <person name="Silar P."/>
            <person name="Natvig D."/>
            <person name="Lalanne C."/>
            <person name="Gautier V."/>
            <person name="Ament-Velasquez S.L."/>
            <person name="Kruys A."/>
            <person name="Hutchinson M.I."/>
            <person name="Powell A.J."/>
            <person name="Barry K."/>
            <person name="Miller A.N."/>
            <person name="Grigoriev I.V."/>
            <person name="Debuchy R."/>
            <person name="Gladieux P."/>
            <person name="Thoren M.H."/>
            <person name="Johannesson H."/>
        </authorList>
    </citation>
    <scope>NUCLEOTIDE SEQUENCE</scope>
    <source>
        <strain evidence="2">PSN293</strain>
    </source>
</reference>
<gene>
    <name evidence="2" type="ORF">QBC37DRAFT_290445</name>
</gene>
<dbReference type="Proteomes" id="UP001301769">
    <property type="component" value="Unassembled WGS sequence"/>
</dbReference>
<name>A0AAN7B5T0_9PEZI</name>
<keyword evidence="3" id="KW-1185">Reference proteome</keyword>
<feature type="domain" description="Aminoglycoside phosphotransferase" evidence="1">
    <location>
        <begin position="7"/>
        <end position="271"/>
    </location>
</feature>